<feature type="active site" description="Proton acceptor" evidence="11">
    <location>
        <position position="247"/>
    </location>
</feature>
<dbReference type="FunFam" id="2.40.110.10:FF:000004">
    <property type="entry name" value="Isovaleryl-CoA dehydrogenase, mitochondrial"/>
    <property type="match status" value="1"/>
</dbReference>
<evidence type="ECO:0000259" key="16">
    <source>
        <dbReference type="Pfam" id="PF02770"/>
    </source>
</evidence>
<evidence type="ECO:0000256" key="7">
    <source>
        <dbReference type="ARBA" id="ARBA00022827"/>
    </source>
</evidence>
<gene>
    <name evidence="18" type="ORF">SAMN05421757_103398</name>
</gene>
<dbReference type="InterPro" id="IPR009075">
    <property type="entry name" value="AcylCo_DH/oxidase_C"/>
</dbReference>
<feature type="binding site" evidence="13">
    <location>
        <begin position="370"/>
        <end position="372"/>
    </location>
    <ligand>
        <name>FAD</name>
        <dbReference type="ChEBI" id="CHEBI:57692"/>
    </ligand>
</feature>
<evidence type="ECO:0000256" key="4">
    <source>
        <dbReference type="ARBA" id="ARBA00012044"/>
    </source>
</evidence>
<dbReference type="FunFam" id="1.20.140.10:FF:000001">
    <property type="entry name" value="Acyl-CoA dehydrogenase"/>
    <property type="match status" value="1"/>
</dbReference>
<dbReference type="GO" id="GO:0008470">
    <property type="term" value="F:3-methylbutanoyl-CoA dehydrogenase activity"/>
    <property type="evidence" value="ECO:0007669"/>
    <property type="project" value="UniProtKB-EC"/>
</dbReference>
<dbReference type="InterPro" id="IPR009100">
    <property type="entry name" value="AcylCoA_DH/oxidase_NM_dom_sf"/>
</dbReference>
<dbReference type="Gene3D" id="1.10.540.10">
    <property type="entry name" value="Acyl-CoA dehydrogenase/oxidase, N-terminal domain"/>
    <property type="match status" value="1"/>
</dbReference>
<dbReference type="PIRSF" id="PIRSF016578">
    <property type="entry name" value="HsaA"/>
    <property type="match status" value="1"/>
</dbReference>
<dbReference type="InterPro" id="IPR013786">
    <property type="entry name" value="AcylCoA_DH/ox_N"/>
</dbReference>
<evidence type="ECO:0000256" key="5">
    <source>
        <dbReference type="ARBA" id="ARBA00018258"/>
    </source>
</evidence>
<dbReference type="InterPro" id="IPR006089">
    <property type="entry name" value="Acyl-CoA_DH_CS"/>
</dbReference>
<evidence type="ECO:0000256" key="13">
    <source>
        <dbReference type="PIRSR" id="PIRSR634183-3"/>
    </source>
</evidence>
<dbReference type="SUPFAM" id="SSF56645">
    <property type="entry name" value="Acyl-CoA dehydrogenase NM domain-like"/>
    <property type="match status" value="1"/>
</dbReference>
<dbReference type="Pfam" id="PF02771">
    <property type="entry name" value="Acyl-CoA_dh_N"/>
    <property type="match status" value="1"/>
</dbReference>
<evidence type="ECO:0000259" key="17">
    <source>
        <dbReference type="Pfam" id="PF02771"/>
    </source>
</evidence>
<evidence type="ECO:0000256" key="3">
    <source>
        <dbReference type="ARBA" id="ARBA00009347"/>
    </source>
</evidence>
<evidence type="ECO:0000256" key="12">
    <source>
        <dbReference type="PIRSR" id="PIRSR634183-2"/>
    </source>
</evidence>
<feature type="binding site" evidence="13">
    <location>
        <position position="273"/>
    </location>
    <ligand>
        <name>FAD</name>
        <dbReference type="ChEBI" id="CHEBI:57692"/>
    </ligand>
</feature>
<evidence type="ECO:0000256" key="1">
    <source>
        <dbReference type="ARBA" id="ARBA00001974"/>
    </source>
</evidence>
<dbReference type="InterPro" id="IPR046373">
    <property type="entry name" value="Acyl-CoA_Oxase/DH_mid-dom_sf"/>
</dbReference>
<dbReference type="AlphaFoldDB" id="A0A239HGP8"/>
<keyword evidence="7 13" id="KW-0274">FAD</keyword>
<evidence type="ECO:0000256" key="11">
    <source>
        <dbReference type="PIRSR" id="PIRSR634183-1"/>
    </source>
</evidence>
<dbReference type="Gene3D" id="1.20.140.10">
    <property type="entry name" value="Butyryl-CoA Dehydrogenase, subunit A, domain 3"/>
    <property type="match status" value="1"/>
</dbReference>
<keyword evidence="6 14" id="KW-0285">Flavoprotein</keyword>
<dbReference type="Pfam" id="PF00441">
    <property type="entry name" value="Acyl-CoA_dh_1"/>
    <property type="match status" value="1"/>
</dbReference>
<comment type="pathway">
    <text evidence="2">Amino-acid degradation; L-leucine degradation; (S)-3-hydroxy-3-methylglutaryl-CoA from 3-isovaleryl-CoA: step 1/3.</text>
</comment>
<feature type="binding site" evidence="13">
    <location>
        <begin position="341"/>
        <end position="345"/>
    </location>
    <ligand>
        <name>FAD</name>
        <dbReference type="ChEBI" id="CHEBI:57692"/>
    </ligand>
</feature>
<feature type="domain" description="Acyl-CoA dehydrogenase/oxidase N-terminal" evidence="17">
    <location>
        <begin position="12"/>
        <end position="123"/>
    </location>
</feature>
<feature type="binding site" evidence="12">
    <location>
        <begin position="368"/>
        <end position="369"/>
    </location>
    <ligand>
        <name>substrate</name>
    </ligand>
</feature>
<keyword evidence="9 14" id="KW-0560">Oxidoreductase</keyword>
<dbReference type="InterPro" id="IPR036250">
    <property type="entry name" value="AcylCo_DH-like_C"/>
</dbReference>
<dbReference type="InterPro" id="IPR037069">
    <property type="entry name" value="AcylCoA_DH/ox_N_sf"/>
</dbReference>
<organism evidence="18 19">
    <name type="scientific">Tropicimonas sediminicola</name>
    <dbReference type="NCBI Taxonomy" id="1031541"/>
    <lineage>
        <taxon>Bacteria</taxon>
        <taxon>Pseudomonadati</taxon>
        <taxon>Pseudomonadota</taxon>
        <taxon>Alphaproteobacteria</taxon>
        <taxon>Rhodobacterales</taxon>
        <taxon>Roseobacteraceae</taxon>
        <taxon>Tropicimonas</taxon>
    </lineage>
</organism>
<feature type="binding site" evidence="12">
    <location>
        <begin position="245"/>
        <end position="248"/>
    </location>
    <ligand>
        <name>substrate</name>
    </ligand>
</feature>
<keyword evidence="19" id="KW-1185">Reference proteome</keyword>
<dbReference type="Gene3D" id="2.40.110.10">
    <property type="entry name" value="Butyryl-CoA Dehydrogenase, subunit A, domain 2"/>
    <property type="match status" value="1"/>
</dbReference>
<feature type="binding site" evidence="12">
    <location>
        <begin position="183"/>
        <end position="184"/>
    </location>
    <ligand>
        <name>substrate</name>
    </ligand>
</feature>
<dbReference type="PANTHER" id="PTHR43884:SF12">
    <property type="entry name" value="ISOVALERYL-COA DEHYDROGENASE, MITOCHONDRIAL-RELATED"/>
    <property type="match status" value="1"/>
</dbReference>
<evidence type="ECO:0000256" key="10">
    <source>
        <dbReference type="ARBA" id="ARBA00052875"/>
    </source>
</evidence>
<dbReference type="OrthoDB" id="9775090at2"/>
<reference evidence="18 19" key="1">
    <citation type="submission" date="2017-06" db="EMBL/GenBank/DDBJ databases">
        <authorList>
            <person name="Kim H.J."/>
            <person name="Triplett B.A."/>
        </authorList>
    </citation>
    <scope>NUCLEOTIDE SEQUENCE [LARGE SCALE GENOMIC DNA]</scope>
    <source>
        <strain evidence="18 19">DSM 29339</strain>
    </source>
</reference>
<dbReference type="GO" id="GO:0050660">
    <property type="term" value="F:flavin adenine dinucleotide binding"/>
    <property type="evidence" value="ECO:0007669"/>
    <property type="project" value="InterPro"/>
</dbReference>
<feature type="domain" description="Acyl-CoA oxidase/dehydrogenase middle" evidence="16">
    <location>
        <begin position="127"/>
        <end position="222"/>
    </location>
</feature>
<dbReference type="InterPro" id="IPR006091">
    <property type="entry name" value="Acyl-CoA_Oxase/DH_mid-dom"/>
</dbReference>
<evidence type="ECO:0000256" key="2">
    <source>
        <dbReference type="ARBA" id="ARBA00004898"/>
    </source>
</evidence>
<sequence length="387" mass="41758">MFNATMSFDIGEEAAALRDMVHRWAQERVKPMAAAIDAGNEFPAELWREMGDLGLLGITVPEEYGGAGMSYLAHTIAVEEIARASASVSLSYGAHSNLCVNQIKLNGSEEQKRTYLPKLISGEHVGALAMSEAGAGSDVVSMKLRAEKRNGHYLLNGTKYWITNGPDADTLVVYAKTDPDAGSRGITAFIVEKTMKGFSTSKHFDKLGMRGSNTAELVFQDVEVPFENVLGEEGKGVRVLMSGLDYERVVLAGIGTGIIAACLDEIMPYLKDRKQFGQPIGSFQLMQAKIADMYAAMNTARAYVYEVAKACDRGEVTRADAAACVLYSSEAAMTQAHQAVQAMGGAGFMNDAPVSRLFRDAKLMEIGAGTSEIRRMLIGREMMAAMG</sequence>
<evidence type="ECO:0000256" key="8">
    <source>
        <dbReference type="ARBA" id="ARBA00022946"/>
    </source>
</evidence>
<dbReference type="PROSITE" id="PS00072">
    <property type="entry name" value="ACYL_COA_DH_1"/>
    <property type="match status" value="1"/>
</dbReference>
<dbReference type="GO" id="GO:0006552">
    <property type="term" value="P:L-leucine catabolic process"/>
    <property type="evidence" value="ECO:0007669"/>
    <property type="project" value="TreeGrafter"/>
</dbReference>
<dbReference type="FunFam" id="1.10.540.10:FF:000007">
    <property type="entry name" value="Isovaleryl-CoA dehydrogenase, mitochondrial"/>
    <property type="match status" value="1"/>
</dbReference>
<dbReference type="Proteomes" id="UP000198426">
    <property type="component" value="Unassembled WGS sequence"/>
</dbReference>
<dbReference type="EMBL" id="FZOY01000003">
    <property type="protein sequence ID" value="SNS80218.1"/>
    <property type="molecule type" value="Genomic_DNA"/>
</dbReference>
<protein>
    <recommendedName>
        <fullName evidence="5">Isovaleryl-CoA dehydrogenase, mitochondrial</fullName>
        <ecNumber evidence="4">1.3.8.4</ecNumber>
    </recommendedName>
</protein>
<evidence type="ECO:0000259" key="15">
    <source>
        <dbReference type="Pfam" id="PF00441"/>
    </source>
</evidence>
<dbReference type="PANTHER" id="PTHR43884">
    <property type="entry name" value="ACYL-COA DEHYDROGENASE"/>
    <property type="match status" value="1"/>
</dbReference>
<dbReference type="Pfam" id="PF02770">
    <property type="entry name" value="Acyl-CoA_dh_M"/>
    <property type="match status" value="1"/>
</dbReference>
<dbReference type="EC" id="1.3.8.4" evidence="4"/>
<comment type="cofactor">
    <cofactor evidence="1 13 14">
        <name>FAD</name>
        <dbReference type="ChEBI" id="CHEBI:57692"/>
    </cofactor>
</comment>
<feature type="binding site" evidence="12">
    <location>
        <position position="137"/>
    </location>
    <ligand>
        <name>substrate</name>
    </ligand>
</feature>
<dbReference type="RefSeq" id="WP_089232978.1">
    <property type="nucleotide sequence ID" value="NZ_FZOY01000003.1"/>
</dbReference>
<feature type="binding site" evidence="13">
    <location>
        <begin position="161"/>
        <end position="163"/>
    </location>
    <ligand>
        <name>FAD</name>
        <dbReference type="ChEBI" id="CHEBI:57692"/>
    </ligand>
</feature>
<evidence type="ECO:0000313" key="18">
    <source>
        <dbReference type="EMBL" id="SNS80218.1"/>
    </source>
</evidence>
<feature type="binding site" evidence="13">
    <location>
        <position position="284"/>
    </location>
    <ligand>
        <name>FAD</name>
        <dbReference type="ChEBI" id="CHEBI:57692"/>
    </ligand>
</feature>
<accession>A0A239HGP8</accession>
<dbReference type="CDD" id="cd01156">
    <property type="entry name" value="IVD"/>
    <property type="match status" value="1"/>
</dbReference>
<dbReference type="PROSITE" id="PS00073">
    <property type="entry name" value="ACYL_COA_DH_2"/>
    <property type="match status" value="1"/>
</dbReference>
<proteinExistence type="inferred from homology"/>
<dbReference type="InterPro" id="IPR034183">
    <property type="entry name" value="IVD"/>
</dbReference>
<evidence type="ECO:0000256" key="14">
    <source>
        <dbReference type="RuleBase" id="RU362125"/>
    </source>
</evidence>
<feature type="binding site" evidence="13">
    <location>
        <begin position="128"/>
        <end position="137"/>
    </location>
    <ligand>
        <name>FAD</name>
        <dbReference type="ChEBI" id="CHEBI:57692"/>
    </ligand>
</feature>
<name>A0A239HGP8_9RHOB</name>
<dbReference type="SUPFAM" id="SSF47203">
    <property type="entry name" value="Acyl-CoA dehydrogenase C-terminal domain-like"/>
    <property type="match status" value="1"/>
</dbReference>
<evidence type="ECO:0000313" key="19">
    <source>
        <dbReference type="Proteomes" id="UP000198426"/>
    </source>
</evidence>
<evidence type="ECO:0000256" key="9">
    <source>
        <dbReference type="ARBA" id="ARBA00023002"/>
    </source>
</evidence>
<keyword evidence="8" id="KW-0809">Transit peptide</keyword>
<comment type="catalytic activity">
    <reaction evidence="10">
        <text>3-methylbutanoyl-CoA + oxidized [electron-transfer flavoprotein] + H(+) = 3-methylbut-2-enoyl-CoA + reduced [electron-transfer flavoprotein]</text>
        <dbReference type="Rhea" id="RHEA:12276"/>
        <dbReference type="Rhea" id="RHEA-COMP:10685"/>
        <dbReference type="Rhea" id="RHEA-COMP:10686"/>
        <dbReference type="ChEBI" id="CHEBI:15378"/>
        <dbReference type="ChEBI" id="CHEBI:57344"/>
        <dbReference type="ChEBI" id="CHEBI:57345"/>
        <dbReference type="ChEBI" id="CHEBI:57692"/>
        <dbReference type="ChEBI" id="CHEBI:58307"/>
        <dbReference type="EC" id="1.3.8.4"/>
    </reaction>
</comment>
<comment type="similarity">
    <text evidence="3 14">Belongs to the acyl-CoA dehydrogenase family.</text>
</comment>
<evidence type="ECO:0000256" key="6">
    <source>
        <dbReference type="ARBA" id="ARBA00022630"/>
    </source>
</evidence>
<feature type="domain" description="Acyl-CoA dehydrogenase/oxidase C-terminal" evidence="15">
    <location>
        <begin position="234"/>
        <end position="382"/>
    </location>
</feature>